<gene>
    <name evidence="1" type="ORF">BV25DRAFT_1819675</name>
</gene>
<organism evidence="1 2">
    <name type="scientific">Artomyces pyxidatus</name>
    <dbReference type="NCBI Taxonomy" id="48021"/>
    <lineage>
        <taxon>Eukaryota</taxon>
        <taxon>Fungi</taxon>
        <taxon>Dikarya</taxon>
        <taxon>Basidiomycota</taxon>
        <taxon>Agaricomycotina</taxon>
        <taxon>Agaricomycetes</taxon>
        <taxon>Russulales</taxon>
        <taxon>Auriscalpiaceae</taxon>
        <taxon>Artomyces</taxon>
    </lineage>
</organism>
<reference evidence="1" key="1">
    <citation type="submission" date="2021-03" db="EMBL/GenBank/DDBJ databases">
        <authorList>
            <consortium name="DOE Joint Genome Institute"/>
            <person name="Ahrendt S."/>
            <person name="Looney B.P."/>
            <person name="Miyauchi S."/>
            <person name="Morin E."/>
            <person name="Drula E."/>
            <person name="Courty P.E."/>
            <person name="Chicoki N."/>
            <person name="Fauchery L."/>
            <person name="Kohler A."/>
            <person name="Kuo A."/>
            <person name="Labutti K."/>
            <person name="Pangilinan J."/>
            <person name="Lipzen A."/>
            <person name="Riley R."/>
            <person name="Andreopoulos W."/>
            <person name="He G."/>
            <person name="Johnson J."/>
            <person name="Barry K.W."/>
            <person name="Grigoriev I.V."/>
            <person name="Nagy L."/>
            <person name="Hibbett D."/>
            <person name="Henrissat B."/>
            <person name="Matheny P.B."/>
            <person name="Labbe J."/>
            <person name="Martin F."/>
        </authorList>
    </citation>
    <scope>NUCLEOTIDE SEQUENCE</scope>
    <source>
        <strain evidence="1">HHB10654</strain>
    </source>
</reference>
<evidence type="ECO:0000313" key="1">
    <source>
        <dbReference type="EMBL" id="KAI0067351.1"/>
    </source>
</evidence>
<dbReference type="EMBL" id="MU277190">
    <property type="protein sequence ID" value="KAI0067351.1"/>
    <property type="molecule type" value="Genomic_DNA"/>
</dbReference>
<dbReference type="Proteomes" id="UP000814140">
    <property type="component" value="Unassembled WGS sequence"/>
</dbReference>
<name>A0ACB8TFX1_9AGAM</name>
<reference evidence="1" key="2">
    <citation type="journal article" date="2022" name="New Phytol.">
        <title>Evolutionary transition to the ectomycorrhizal habit in the genomes of a hyperdiverse lineage of mushroom-forming fungi.</title>
        <authorList>
            <person name="Looney B."/>
            <person name="Miyauchi S."/>
            <person name="Morin E."/>
            <person name="Drula E."/>
            <person name="Courty P.E."/>
            <person name="Kohler A."/>
            <person name="Kuo A."/>
            <person name="LaButti K."/>
            <person name="Pangilinan J."/>
            <person name="Lipzen A."/>
            <person name="Riley R."/>
            <person name="Andreopoulos W."/>
            <person name="He G."/>
            <person name="Johnson J."/>
            <person name="Nolan M."/>
            <person name="Tritt A."/>
            <person name="Barry K.W."/>
            <person name="Grigoriev I.V."/>
            <person name="Nagy L.G."/>
            <person name="Hibbett D."/>
            <person name="Henrissat B."/>
            <person name="Matheny P.B."/>
            <person name="Labbe J."/>
            <person name="Martin F.M."/>
        </authorList>
    </citation>
    <scope>NUCLEOTIDE SEQUENCE</scope>
    <source>
        <strain evidence="1">HHB10654</strain>
    </source>
</reference>
<protein>
    <submittedName>
        <fullName evidence="1">Uncharacterized protein</fullName>
    </submittedName>
</protein>
<evidence type="ECO:0000313" key="2">
    <source>
        <dbReference type="Proteomes" id="UP000814140"/>
    </source>
</evidence>
<sequence>MLFCTTPHGLFHKHVILNPINVSDSEAAILNMKSKQLHLQRMGKEWPQNKHREHETAHLGHIFGKVSPNTLASSEIEGAFRGTNFKRGYGRRTEDLVLTSCNRVSIFTRYRRNKSEHTKPLKE</sequence>
<comment type="caution">
    <text evidence="1">The sequence shown here is derived from an EMBL/GenBank/DDBJ whole genome shotgun (WGS) entry which is preliminary data.</text>
</comment>
<accession>A0ACB8TFX1</accession>
<proteinExistence type="predicted"/>
<keyword evidence="2" id="KW-1185">Reference proteome</keyword>